<evidence type="ECO:0000256" key="3">
    <source>
        <dbReference type="ARBA" id="ARBA00022723"/>
    </source>
</evidence>
<dbReference type="Gene3D" id="3.40.50.1010">
    <property type="entry name" value="5'-nuclease"/>
    <property type="match status" value="1"/>
</dbReference>
<dbReference type="InterPro" id="IPR029060">
    <property type="entry name" value="PIN-like_dom_sf"/>
</dbReference>
<keyword evidence="1 5" id="KW-1277">Toxin-antitoxin system</keyword>
<reference evidence="7 8" key="1">
    <citation type="submission" date="2006-10" db="EMBL/GenBank/DDBJ databases">
        <title>Complete sequence of Syntrophobacter fumaroxidans MPOB.</title>
        <authorList>
            <consortium name="US DOE Joint Genome Institute"/>
            <person name="Copeland A."/>
            <person name="Lucas S."/>
            <person name="Lapidus A."/>
            <person name="Barry K."/>
            <person name="Detter J.C."/>
            <person name="Glavina del Rio T."/>
            <person name="Hammon N."/>
            <person name="Israni S."/>
            <person name="Pitluck S."/>
            <person name="Goltsman E.G."/>
            <person name="Martinez M."/>
            <person name="Schmutz J."/>
            <person name="Larimer F."/>
            <person name="Land M."/>
            <person name="Hauser L."/>
            <person name="Kyrpides N."/>
            <person name="Kim E."/>
            <person name="Boone D.R."/>
            <person name="Brockman F."/>
            <person name="Culley D."/>
            <person name="Ferry J."/>
            <person name="Gunsalus R."/>
            <person name="McInerney M.J."/>
            <person name="Morrison M."/>
            <person name="Plugge C."/>
            <person name="Rohlin L."/>
            <person name="Scholten J."/>
            <person name="Sieber J."/>
            <person name="Stams A.J.M."/>
            <person name="Worm P."/>
            <person name="Henstra A.M."/>
            <person name="Richardson P."/>
        </authorList>
    </citation>
    <scope>NUCLEOTIDE SEQUENCE [LARGE SCALE GENOMIC DNA]</scope>
    <source>
        <strain evidence="8">DSM 10017 / MPOB</strain>
    </source>
</reference>
<feature type="binding site" evidence="5">
    <location>
        <position position="5"/>
    </location>
    <ligand>
        <name>Mg(2+)</name>
        <dbReference type="ChEBI" id="CHEBI:18420"/>
    </ligand>
</feature>
<keyword evidence="8" id="KW-1185">Reference proteome</keyword>
<dbReference type="HAMAP" id="MF_00265">
    <property type="entry name" value="VapC_Nob1"/>
    <property type="match status" value="1"/>
</dbReference>
<gene>
    <name evidence="5" type="primary">vapC</name>
    <name evidence="7" type="ordered locus">Sfum_0894</name>
</gene>
<keyword evidence="3 5" id="KW-0479">Metal-binding</keyword>
<evidence type="ECO:0000256" key="4">
    <source>
        <dbReference type="ARBA" id="ARBA00022801"/>
    </source>
</evidence>
<dbReference type="HOGENOM" id="CLU_146668_1_0_7"/>
<name>A0LGN8_SYNFM</name>
<keyword evidence="2 5" id="KW-0540">Nuclease</keyword>
<dbReference type="GO" id="GO:0090729">
    <property type="term" value="F:toxin activity"/>
    <property type="evidence" value="ECO:0007669"/>
    <property type="project" value="UniProtKB-KW"/>
</dbReference>
<feature type="domain" description="PIN" evidence="6">
    <location>
        <begin position="2"/>
        <end position="133"/>
    </location>
</feature>
<proteinExistence type="inferred from homology"/>
<keyword evidence="5" id="KW-0460">Magnesium</keyword>
<dbReference type="Pfam" id="PF01850">
    <property type="entry name" value="PIN"/>
    <property type="match status" value="1"/>
</dbReference>
<dbReference type="GO" id="GO:0016788">
    <property type="term" value="F:hydrolase activity, acting on ester bonds"/>
    <property type="evidence" value="ECO:0007669"/>
    <property type="project" value="InterPro"/>
</dbReference>
<dbReference type="InParanoid" id="A0LGN8"/>
<evidence type="ECO:0000256" key="5">
    <source>
        <dbReference type="HAMAP-Rule" id="MF_00265"/>
    </source>
</evidence>
<dbReference type="EMBL" id="CP000478">
    <property type="protein sequence ID" value="ABK16590.1"/>
    <property type="molecule type" value="Genomic_DNA"/>
</dbReference>
<dbReference type="GO" id="GO:0045926">
    <property type="term" value="P:negative regulation of growth"/>
    <property type="evidence" value="ECO:0007669"/>
    <property type="project" value="UniProtKB-ARBA"/>
</dbReference>
<keyword evidence="5" id="KW-0800">Toxin</keyword>
<evidence type="ECO:0000256" key="1">
    <source>
        <dbReference type="ARBA" id="ARBA00022649"/>
    </source>
</evidence>
<dbReference type="SUPFAM" id="SSF88723">
    <property type="entry name" value="PIN domain-like"/>
    <property type="match status" value="1"/>
</dbReference>
<dbReference type="InterPro" id="IPR022907">
    <property type="entry name" value="VapC_family"/>
</dbReference>
<keyword evidence="4 5" id="KW-0378">Hydrolase</keyword>
<evidence type="ECO:0000313" key="7">
    <source>
        <dbReference type="EMBL" id="ABK16590.1"/>
    </source>
</evidence>
<dbReference type="GO" id="GO:0004540">
    <property type="term" value="F:RNA nuclease activity"/>
    <property type="evidence" value="ECO:0007669"/>
    <property type="project" value="InterPro"/>
</dbReference>
<dbReference type="GO" id="GO:0000287">
    <property type="term" value="F:magnesium ion binding"/>
    <property type="evidence" value="ECO:0007669"/>
    <property type="project" value="UniProtKB-UniRule"/>
</dbReference>
<dbReference type="AlphaFoldDB" id="A0LGN8"/>
<dbReference type="EC" id="3.1.-.-" evidence="5"/>
<organism evidence="7 8">
    <name type="scientific">Syntrophobacter fumaroxidans (strain DSM 10017 / MPOB)</name>
    <dbReference type="NCBI Taxonomy" id="335543"/>
    <lineage>
        <taxon>Bacteria</taxon>
        <taxon>Pseudomonadati</taxon>
        <taxon>Thermodesulfobacteriota</taxon>
        <taxon>Syntrophobacteria</taxon>
        <taxon>Syntrophobacterales</taxon>
        <taxon>Syntrophobacteraceae</taxon>
        <taxon>Syntrophobacter</taxon>
    </lineage>
</organism>
<dbReference type="KEGG" id="sfu:Sfum_0894"/>
<dbReference type="eggNOG" id="COG1848">
    <property type="taxonomic scope" value="Bacteria"/>
</dbReference>
<dbReference type="NCBIfam" id="TIGR00028">
    <property type="entry name" value="Mtu_PIN_fam"/>
    <property type="match status" value="1"/>
</dbReference>
<feature type="binding site" evidence="5">
    <location>
        <position position="108"/>
    </location>
    <ligand>
        <name>Mg(2+)</name>
        <dbReference type="ChEBI" id="CHEBI:18420"/>
    </ligand>
</feature>
<evidence type="ECO:0000313" key="8">
    <source>
        <dbReference type="Proteomes" id="UP000001784"/>
    </source>
</evidence>
<dbReference type="OrthoDB" id="556169at2"/>
<evidence type="ECO:0000256" key="2">
    <source>
        <dbReference type="ARBA" id="ARBA00022722"/>
    </source>
</evidence>
<dbReference type="Proteomes" id="UP000001784">
    <property type="component" value="Chromosome"/>
</dbReference>
<comment type="similarity">
    <text evidence="5">Belongs to the PINc/VapC protein family.</text>
</comment>
<evidence type="ECO:0000259" key="6">
    <source>
        <dbReference type="Pfam" id="PF01850"/>
    </source>
</evidence>
<protein>
    <recommendedName>
        <fullName evidence="5">Ribonuclease VapC</fullName>
        <shortName evidence="5">RNase VapC</shortName>
        <ecNumber evidence="5">3.1.-.-</ecNumber>
    </recommendedName>
    <alternativeName>
        <fullName evidence="5">Toxin VapC</fullName>
    </alternativeName>
</protein>
<dbReference type="CDD" id="cd18678">
    <property type="entry name" value="PIN_MtVapC25_VapC33-like"/>
    <property type="match status" value="1"/>
</dbReference>
<dbReference type="InterPro" id="IPR006226">
    <property type="entry name" value="Mtu_PIN"/>
</dbReference>
<accession>A0LGN8</accession>
<comment type="cofactor">
    <cofactor evidence="5">
        <name>Mg(2+)</name>
        <dbReference type="ChEBI" id="CHEBI:18420"/>
    </cofactor>
</comment>
<dbReference type="InterPro" id="IPR002716">
    <property type="entry name" value="PIN_dom"/>
</dbReference>
<sequence length="144" mass="16120">MILVDVNLLLYAVNQDLPQHARSRTWLETVLSGSESVGLPWVVIRAFLRITTNARIFERPLSVERAVAYVEEWLAQPVATTVTPGKSHWMILRNLLLDSGTGGNLTTDAHIAALAIEYGHTVYSTDNDFKRFQGLRHINPLAVQ</sequence>
<dbReference type="RefSeq" id="WP_011697761.1">
    <property type="nucleotide sequence ID" value="NC_008554.1"/>
</dbReference>
<comment type="function">
    <text evidence="5">Toxic component of a toxin-antitoxin (TA) system. An RNase.</text>
</comment>